<dbReference type="SUPFAM" id="SSF48371">
    <property type="entry name" value="ARM repeat"/>
    <property type="match status" value="1"/>
</dbReference>
<evidence type="ECO:0000313" key="2">
    <source>
        <dbReference type="EMBL" id="CAA0407801.1"/>
    </source>
</evidence>
<reference evidence="2 3" key="1">
    <citation type="submission" date="2019-12" db="EMBL/GenBank/DDBJ databases">
        <authorList>
            <person name="Jiao W.-B."/>
            <person name="Schneeberger K."/>
        </authorList>
    </citation>
    <scope>NUCLEOTIDE SEQUENCE [LARGE SCALE GENOMIC DNA]</scope>
    <source>
        <strain evidence="3">cv. C24</strain>
    </source>
</reference>
<evidence type="ECO:0000256" key="1">
    <source>
        <dbReference type="SAM" id="Coils"/>
    </source>
</evidence>
<dbReference type="EMBL" id="CACSHJ010000096">
    <property type="protein sequence ID" value="CAA0407801.1"/>
    <property type="molecule type" value="Genomic_DNA"/>
</dbReference>
<dbReference type="InterPro" id="IPR044952">
    <property type="entry name" value="SUV2"/>
</dbReference>
<keyword evidence="1" id="KW-0175">Coiled coil</keyword>
<dbReference type="Proteomes" id="UP000434276">
    <property type="component" value="Unassembled WGS sequence"/>
</dbReference>
<sequence length="646" mass="72886">MSGNDEEFNDEFLLAIDSIETTLKKADMYRPLPPPYLPTFLPAPPPSTTISSSLSHPMQLQYSAGQQRKQIQVRDPFLSYSPPRELSQRVVSGFNDALMDYSNSTVVTAAKPISPTTSNRRCDSEKDLEIDRLKKELERVSKQLLNVEQECSQLKKGKSKETESKNLCADNNRVQCSTVHASKRIDLEPDVATPSVNHRENDSRMALDDKRSFKTTGVQADLAIHSDLSKKLLDIWRTSNYQDPRKNLISELLLACSTDLQILFSFMKISTPPQELNKQEAKTSSDRQSSKALESEKVYQLYSAVTKISYGFVNLKTLVEPLLDLCKAETAVLVHRSLRVLHVLLEHICGDEKRFEASWDANWHSLFELMNQIASNRTEQGVKQEALSIMNIIVMSTDAYTVRETFVSKEVFESISLLLRKEGGLHVRKEAIHLFYLLLNCPKLYDTFDSLHEEKNSSDTENDSEGNFVALEAFGKIFEGLADCLTSPRKTSEDLELCRNVIMILALAASSGNSGYELLSSHKLPQDSSFLMLILHLLVAEIDSESTEFHPKAEIFKARTLLMREILILLNRLVSGLSSSATILKELTTSRDMASLTIDAATRLSRKRNLLGQPESSVERMRNTEIMDLARIFKKRVFAFLGDNTI</sequence>
<proteinExistence type="predicted"/>
<dbReference type="GO" id="GO:0006974">
    <property type="term" value="P:DNA damage response"/>
    <property type="evidence" value="ECO:0007669"/>
    <property type="project" value="InterPro"/>
</dbReference>
<name>A0A5S9YBU4_ARATH</name>
<feature type="coiled-coil region" evidence="1">
    <location>
        <begin position="123"/>
        <end position="157"/>
    </location>
</feature>
<dbReference type="PANTHER" id="PTHR35761">
    <property type="entry name" value="ATR INTERACTING PROTEIN"/>
    <property type="match status" value="1"/>
</dbReference>
<dbReference type="ExpressionAtlas" id="A0A5S9YBU4">
    <property type="expression patterns" value="baseline and differential"/>
</dbReference>
<evidence type="ECO:0000313" key="3">
    <source>
        <dbReference type="Proteomes" id="UP000434276"/>
    </source>
</evidence>
<protein>
    <recommendedName>
        <fullName evidence="4">Protein SENSITIVE TO UV 2</fullName>
    </recommendedName>
</protein>
<gene>
    <name evidence="2" type="ORF">C24_LOCUS24623</name>
</gene>
<dbReference type="InterPro" id="IPR016024">
    <property type="entry name" value="ARM-type_fold"/>
</dbReference>
<dbReference type="AlphaFoldDB" id="A0A5S9YBU4"/>
<evidence type="ECO:0008006" key="4">
    <source>
        <dbReference type="Google" id="ProtNLM"/>
    </source>
</evidence>
<accession>A0A5S9YBU4</accession>
<dbReference type="PANTHER" id="PTHR35761:SF1">
    <property type="entry name" value="PROTEIN SENSITIVE TO UV 2"/>
    <property type="match status" value="1"/>
</dbReference>
<dbReference type="OrthoDB" id="645074at2759"/>
<organism evidence="2 3">
    <name type="scientific">Arabidopsis thaliana</name>
    <name type="common">Mouse-ear cress</name>
    <dbReference type="NCBI Taxonomy" id="3702"/>
    <lineage>
        <taxon>Eukaryota</taxon>
        <taxon>Viridiplantae</taxon>
        <taxon>Streptophyta</taxon>
        <taxon>Embryophyta</taxon>
        <taxon>Tracheophyta</taxon>
        <taxon>Spermatophyta</taxon>
        <taxon>Magnoliopsida</taxon>
        <taxon>eudicotyledons</taxon>
        <taxon>Gunneridae</taxon>
        <taxon>Pentapetalae</taxon>
        <taxon>rosids</taxon>
        <taxon>malvids</taxon>
        <taxon>Brassicales</taxon>
        <taxon>Brassicaceae</taxon>
        <taxon>Camelineae</taxon>
        <taxon>Arabidopsis</taxon>
    </lineage>
</organism>